<comment type="caution">
    <text evidence="1">The sequence shown here is derived from an EMBL/GenBank/DDBJ whole genome shotgun (WGS) entry which is preliminary data.</text>
</comment>
<dbReference type="AlphaFoldDB" id="A0A0G1B6U6"/>
<dbReference type="STRING" id="1618356.UU93_C0001G0044"/>
<organism evidence="1 2">
    <name type="scientific">Candidatus Amesbacteria bacterium GW2011_GWA2_42_12</name>
    <dbReference type="NCBI Taxonomy" id="1618356"/>
    <lineage>
        <taxon>Bacteria</taxon>
        <taxon>Candidatus Amesiibacteriota</taxon>
    </lineage>
</organism>
<dbReference type="InterPro" id="IPR038116">
    <property type="entry name" value="TrpR-like_sf"/>
</dbReference>
<dbReference type="InterPro" id="IPR010921">
    <property type="entry name" value="Trp_repressor/repl_initiator"/>
</dbReference>
<evidence type="ECO:0000313" key="2">
    <source>
        <dbReference type="Proteomes" id="UP000034160"/>
    </source>
</evidence>
<evidence type="ECO:0000313" key="1">
    <source>
        <dbReference type="EMBL" id="KKS33213.1"/>
    </source>
</evidence>
<dbReference type="NCBIfam" id="TIGR02531">
    <property type="entry name" value="yecD_yerC"/>
    <property type="match status" value="1"/>
</dbReference>
<name>A0A0G1B6U6_9BACT</name>
<dbReference type="Proteomes" id="UP000034160">
    <property type="component" value="Unassembled WGS sequence"/>
</dbReference>
<gene>
    <name evidence="1" type="ORF">UU93_C0001G0044</name>
</gene>
<reference evidence="1 2" key="1">
    <citation type="journal article" date="2015" name="Nature">
        <title>rRNA introns, odd ribosomes, and small enigmatic genomes across a large radiation of phyla.</title>
        <authorList>
            <person name="Brown C.T."/>
            <person name="Hug L.A."/>
            <person name="Thomas B.C."/>
            <person name="Sharon I."/>
            <person name="Castelle C.J."/>
            <person name="Singh A."/>
            <person name="Wilkins M.J."/>
            <person name="Williams K.H."/>
            <person name="Banfield J.F."/>
        </authorList>
    </citation>
    <scope>NUCLEOTIDE SEQUENCE [LARGE SCALE GENOMIC DNA]</scope>
</reference>
<dbReference type="Pfam" id="PF01371">
    <property type="entry name" value="Trp_repressor"/>
    <property type="match status" value="1"/>
</dbReference>
<accession>A0A0G1B6U6</accession>
<dbReference type="Gene3D" id="1.10.1270.10">
    <property type="entry name" value="TrpR-like"/>
    <property type="match status" value="1"/>
</dbReference>
<sequence>MQVSKRKLNGVLEKQLFSTFYQLVLDLKNKEEAETVFGDLFSQTELLSVIKRLSVAYWLSKNRSYENIKNNLNVSSATIADVQTSIKSKGWKLMLEKLSADEWATVWEQKIKGAFKIPHP</sequence>
<proteinExistence type="predicted"/>
<dbReference type="GO" id="GO:0003700">
    <property type="term" value="F:DNA-binding transcription factor activity"/>
    <property type="evidence" value="ECO:0007669"/>
    <property type="project" value="InterPro"/>
</dbReference>
<dbReference type="InterPro" id="IPR000831">
    <property type="entry name" value="Trp_repress"/>
</dbReference>
<dbReference type="SUPFAM" id="SSF48295">
    <property type="entry name" value="TrpR-like"/>
    <property type="match status" value="1"/>
</dbReference>
<dbReference type="EMBL" id="LCCN01000001">
    <property type="protein sequence ID" value="KKS33213.1"/>
    <property type="molecule type" value="Genomic_DNA"/>
</dbReference>
<protein>
    <submittedName>
        <fullName evidence="1">TrpR-like protein YerC/YecD</fullName>
    </submittedName>
</protein>
<dbReference type="GO" id="GO:0043565">
    <property type="term" value="F:sequence-specific DNA binding"/>
    <property type="evidence" value="ECO:0007669"/>
    <property type="project" value="InterPro"/>
</dbReference>
<dbReference type="InterPro" id="IPR013368">
    <property type="entry name" value="YecD_YerC"/>
</dbReference>